<dbReference type="InterPro" id="IPR011547">
    <property type="entry name" value="SLC26A/SulP_dom"/>
</dbReference>
<dbReference type="NCBIfam" id="TIGR00815">
    <property type="entry name" value="sulP"/>
    <property type="match status" value="1"/>
</dbReference>
<dbReference type="AlphaFoldDB" id="A0A8B9U8Z2"/>
<evidence type="ECO:0000313" key="8">
    <source>
        <dbReference type="Proteomes" id="UP000694549"/>
    </source>
</evidence>
<feature type="transmembrane region" description="Helical" evidence="5">
    <location>
        <begin position="526"/>
        <end position="555"/>
    </location>
</feature>
<evidence type="ECO:0000256" key="1">
    <source>
        <dbReference type="ARBA" id="ARBA00004141"/>
    </source>
</evidence>
<dbReference type="Ensembl" id="ENSAZOT00000006395.1">
    <property type="protein sequence ID" value="ENSAZOP00000005979.1"/>
    <property type="gene ID" value="ENSAZOG00000003396.1"/>
</dbReference>
<evidence type="ECO:0000313" key="7">
    <source>
        <dbReference type="Ensembl" id="ENSAZOP00000005979.1"/>
    </source>
</evidence>
<keyword evidence="2 5" id="KW-0812">Transmembrane</keyword>
<dbReference type="InterPro" id="IPR002645">
    <property type="entry name" value="STAS_dom"/>
</dbReference>
<dbReference type="Pfam" id="PF00916">
    <property type="entry name" value="Sulfate_transp"/>
    <property type="match status" value="1"/>
</dbReference>
<evidence type="ECO:0000256" key="4">
    <source>
        <dbReference type="ARBA" id="ARBA00023136"/>
    </source>
</evidence>
<feature type="transmembrane region" description="Helical" evidence="5">
    <location>
        <begin position="465"/>
        <end position="482"/>
    </location>
</feature>
<dbReference type="SUPFAM" id="SSF52091">
    <property type="entry name" value="SpoIIaa-like"/>
    <property type="match status" value="1"/>
</dbReference>
<dbReference type="GO" id="GO:0016020">
    <property type="term" value="C:membrane"/>
    <property type="evidence" value="ECO:0007669"/>
    <property type="project" value="UniProtKB-SubCell"/>
</dbReference>
<dbReference type="InterPro" id="IPR036513">
    <property type="entry name" value="STAS_dom_sf"/>
</dbReference>
<dbReference type="InterPro" id="IPR001902">
    <property type="entry name" value="SLC26A/SulP_fam"/>
</dbReference>
<dbReference type="PROSITE" id="PS50801">
    <property type="entry name" value="STAS"/>
    <property type="match status" value="1"/>
</dbReference>
<keyword evidence="8" id="KW-1185">Reference proteome</keyword>
<protein>
    <submittedName>
        <fullName evidence="7">Solute carrier family 26 member 6</fullName>
    </submittedName>
</protein>
<dbReference type="PANTHER" id="PTHR11814">
    <property type="entry name" value="SULFATE TRANSPORTER"/>
    <property type="match status" value="1"/>
</dbReference>
<dbReference type="GO" id="GO:0055085">
    <property type="term" value="P:transmembrane transport"/>
    <property type="evidence" value="ECO:0007669"/>
    <property type="project" value="InterPro"/>
</dbReference>
<feature type="transmembrane region" description="Helical" evidence="5">
    <location>
        <begin position="389"/>
        <end position="417"/>
    </location>
</feature>
<evidence type="ECO:0000259" key="6">
    <source>
        <dbReference type="PROSITE" id="PS50801"/>
    </source>
</evidence>
<accession>A0A8B9U8Z2</accession>
<proteinExistence type="predicted"/>
<feature type="transmembrane region" description="Helical" evidence="5">
    <location>
        <begin position="232"/>
        <end position="259"/>
    </location>
</feature>
<feature type="domain" description="STAS" evidence="6">
    <location>
        <begin position="579"/>
        <end position="711"/>
    </location>
</feature>
<reference evidence="7" key="2">
    <citation type="submission" date="2025-09" db="UniProtKB">
        <authorList>
            <consortium name="Ensembl"/>
        </authorList>
    </citation>
    <scope>IDENTIFICATION</scope>
</reference>
<keyword evidence="4 5" id="KW-0472">Membrane</keyword>
<feature type="transmembrane region" description="Helical" evidence="5">
    <location>
        <begin position="429"/>
        <end position="453"/>
    </location>
</feature>
<comment type="subcellular location">
    <subcellularLocation>
        <location evidence="1">Membrane</location>
        <topology evidence="1">Multi-pass membrane protein</topology>
    </subcellularLocation>
</comment>
<dbReference type="Gene3D" id="3.30.750.24">
    <property type="entry name" value="STAS domain"/>
    <property type="match status" value="1"/>
</dbReference>
<sequence length="733" mass="78828">MGCHHPGAIQRRLRAAAPSPLAPLPATLEPSLLLGPGSPGAAEPVLVCPQRGGPGAMAAEMVLSHRPGVPRNEVLSEAELEELAQRKPPSKTSVRGCLRKARCSASTAKSLLFRFLPILRWLPRYPVKDWLLGDIASGFSVGIMHLPQGLAYALLAGLPPVTGLYSSFYPVFLYFFFGTSRHNSVGPFAVISVMIGSVTESLLPSEDFLVSVDGGNTTIVDEKARDAARVDLVATITILSGIFQVALGLLQFGFVVTYLSDPLVRGYTTAASVHVLISQLKNVFGVSVGEYSGPLSLFKTFIEICKKLPQTNVGTLVTSIIAMLAIFIVKELNHKFSSKLPMPIPIELITIIISTGISYGVNLKSKFGISVVGDIPSGLKPPTLPSTTYFGQVVGNAFAIAIVGYAICISLGKIFALKHGYKVDSNQELIALGLSNFLGGFFECFAISCSMSRSLVQEGTGGNSQVAGVISSLVILVTILKIGELFRDLPKAILSAIIIVNLKGMFKQFSDFSMLWKSNRVDLMIWIVTFVATLLLNLDIGLAASVAFALLTVIFRTQLPHYSLLGRIPDTEVYKDVAEYQKALEVPGVKIFRSSSTLYFANVEMYAEALKKKSGINVDRLIEKKKKALKKLKKHTHMVKPCLPPSLQDMEAECNGPGVAVIELSGEENSAPAEPTLRSLGLPQPDFHAVILDFSSLNFVDTVSIKIVKNVRGQGVPSAGAGRLDDSCPVPFP</sequence>
<feature type="transmembrane region" description="Helical" evidence="5">
    <location>
        <begin position="313"/>
        <end position="332"/>
    </location>
</feature>
<feature type="transmembrane region" description="Helical" evidence="5">
    <location>
        <begin position="152"/>
        <end position="177"/>
    </location>
</feature>
<reference evidence="7" key="1">
    <citation type="submission" date="2025-08" db="UniProtKB">
        <authorList>
            <consortium name="Ensembl"/>
        </authorList>
    </citation>
    <scope>IDENTIFICATION</scope>
</reference>
<evidence type="ECO:0000256" key="5">
    <source>
        <dbReference type="SAM" id="Phobius"/>
    </source>
</evidence>
<feature type="transmembrane region" description="Helical" evidence="5">
    <location>
        <begin position="344"/>
        <end position="361"/>
    </location>
</feature>
<evidence type="ECO:0000256" key="3">
    <source>
        <dbReference type="ARBA" id="ARBA00022989"/>
    </source>
</evidence>
<evidence type="ECO:0000256" key="2">
    <source>
        <dbReference type="ARBA" id="ARBA00022692"/>
    </source>
</evidence>
<keyword evidence="3 5" id="KW-1133">Transmembrane helix</keyword>
<dbReference type="Proteomes" id="UP000694549">
    <property type="component" value="Unplaced"/>
</dbReference>
<organism evidence="7 8">
    <name type="scientific">Anas zonorhyncha</name>
    <name type="common">Eastern spot-billed duck</name>
    <dbReference type="NCBI Taxonomy" id="75864"/>
    <lineage>
        <taxon>Eukaryota</taxon>
        <taxon>Metazoa</taxon>
        <taxon>Chordata</taxon>
        <taxon>Craniata</taxon>
        <taxon>Vertebrata</taxon>
        <taxon>Euteleostomi</taxon>
        <taxon>Archelosauria</taxon>
        <taxon>Archosauria</taxon>
        <taxon>Dinosauria</taxon>
        <taxon>Saurischia</taxon>
        <taxon>Theropoda</taxon>
        <taxon>Coelurosauria</taxon>
        <taxon>Aves</taxon>
        <taxon>Neognathae</taxon>
        <taxon>Galloanserae</taxon>
        <taxon>Anseriformes</taxon>
        <taxon>Anatidae</taxon>
        <taxon>Anatinae</taxon>
        <taxon>Anas</taxon>
    </lineage>
</organism>
<name>A0A8B9U8Z2_9AVES</name>